<evidence type="ECO:0000313" key="11">
    <source>
        <dbReference type="Proteomes" id="UP000504634"/>
    </source>
</evidence>
<evidence type="ECO:0000256" key="2">
    <source>
        <dbReference type="ARBA" id="ARBA00009211"/>
    </source>
</evidence>
<dbReference type="GO" id="GO:0030515">
    <property type="term" value="F:snoRNA binding"/>
    <property type="evidence" value="ECO:0007669"/>
    <property type="project" value="InterPro"/>
</dbReference>
<dbReference type="GeneID" id="115625992"/>
<comment type="similarity">
    <text evidence="2">Belongs to the NOP5/NOP56 family.</text>
</comment>
<dbReference type="PANTHER" id="PTHR10894:SF1">
    <property type="entry name" value="NUCLEOLAR PROTEIN 58"/>
    <property type="match status" value="1"/>
</dbReference>
<dbReference type="CTD" id="33966"/>
<evidence type="ECO:0000256" key="9">
    <source>
        <dbReference type="SAM" id="MobiDB-lite"/>
    </source>
</evidence>
<comment type="subcellular location">
    <subcellularLocation>
        <location evidence="1">Nucleus</location>
        <location evidence="1">Nucleolus</location>
    </subcellularLocation>
</comment>
<dbReference type="InterPro" id="IPR036070">
    <property type="entry name" value="Nop_dom_sf"/>
</dbReference>
<keyword evidence="11" id="KW-1185">Reference proteome</keyword>
<feature type="compositionally biased region" description="Basic and acidic residues" evidence="9">
    <location>
        <begin position="446"/>
        <end position="463"/>
    </location>
</feature>
<comment type="function">
    <text evidence="6">Required for the biogenesis of box C/D snoRNAs such as U3, U8 and U14 snoRNAs. Part of the small subunit (SSU) processome, first precursor of the small eukaryotic ribosomal subunit. During the assembly of the SSU processome in the nucleolus, many ribosome biogenesis factors, an RNA chaperone and ribosomal proteins associate with the nascent pre-rRNA and work in concert to generate RNA folding, modifications, rearrangements and cleavage as well as targeted degradation of pre-ribosomal RNA by the RNA exosome. Core component of box C/D small nucleolar ribonucleoprotein (snoRNP) complexes that function in methylation of multiple sites on ribosomal RNAs (rRNAs) and messenger RNAs (mRNAs).</text>
</comment>
<keyword evidence="4" id="KW-0690">Ribosome biogenesis</keyword>
<dbReference type="PANTHER" id="PTHR10894">
    <property type="entry name" value="NUCLEOLAR PROTEIN 5 NUCLEOLAR PROTEIN NOP5 NOP58"/>
    <property type="match status" value="1"/>
</dbReference>
<dbReference type="InterPro" id="IPR012974">
    <property type="entry name" value="NOP58/56_N"/>
</dbReference>
<dbReference type="GO" id="GO:0032040">
    <property type="term" value="C:small-subunit processome"/>
    <property type="evidence" value="ECO:0007669"/>
    <property type="project" value="InterPro"/>
</dbReference>
<comment type="subunit">
    <text evidence="7">Core component of box C/D small nucleolar ribonucleoprotein (snoRNP) particles; the core proteins SNU13, NOP56, NOP58 and FBL or FBLL1 assemble stepwise onto the snoRNA. Interacts with NOLC1/Nopp140. Interacts with NOPCHAP1, NUFIP1, RUVBL1 and RUVBL2; NOPCHAP1 bridges the association of NOP58 with RUVBL1:RUVBL2 and NUFIP1. Interacts with PIH1D1. Part of the small subunit (SSU) processome, composed of more than 70 proteins and the RNA chaperone small nucleolar RNA (snoRNA) U3.</text>
</comment>
<dbReference type="Gene3D" id="1.10.287.4070">
    <property type="match status" value="1"/>
</dbReference>
<dbReference type="RefSeq" id="XP_030377096.1">
    <property type="nucleotide sequence ID" value="XM_030521236.1"/>
</dbReference>
<organism evidence="11 12">
    <name type="scientific">Drosophila lebanonensis</name>
    <name type="common">Fruit fly</name>
    <name type="synonym">Scaptodrosophila lebanonensis</name>
    <dbReference type="NCBI Taxonomy" id="7225"/>
    <lineage>
        <taxon>Eukaryota</taxon>
        <taxon>Metazoa</taxon>
        <taxon>Ecdysozoa</taxon>
        <taxon>Arthropoda</taxon>
        <taxon>Hexapoda</taxon>
        <taxon>Insecta</taxon>
        <taxon>Pterygota</taxon>
        <taxon>Neoptera</taxon>
        <taxon>Endopterygota</taxon>
        <taxon>Diptera</taxon>
        <taxon>Brachycera</taxon>
        <taxon>Muscomorpha</taxon>
        <taxon>Ephydroidea</taxon>
        <taxon>Drosophilidae</taxon>
        <taxon>Scaptodrosophila</taxon>
    </lineage>
</organism>
<proteinExistence type="inferred from homology"/>
<dbReference type="SMART" id="SM00931">
    <property type="entry name" value="NOSIC"/>
    <property type="match status" value="1"/>
</dbReference>
<reference evidence="12" key="1">
    <citation type="submission" date="2025-08" db="UniProtKB">
        <authorList>
            <consortium name="RefSeq"/>
        </authorList>
    </citation>
    <scope>IDENTIFICATION</scope>
    <source>
        <strain evidence="12">11010-0011.00</strain>
        <tissue evidence="12">Whole body</tissue>
    </source>
</reference>
<evidence type="ECO:0000256" key="8">
    <source>
        <dbReference type="ARBA" id="ARBA00082313"/>
    </source>
</evidence>
<dbReference type="Gene3D" id="1.10.246.90">
    <property type="entry name" value="Nop domain"/>
    <property type="match status" value="1"/>
</dbReference>
<feature type="compositionally biased region" description="Basic residues" evidence="9">
    <location>
        <begin position="509"/>
        <end position="520"/>
    </location>
</feature>
<evidence type="ECO:0000256" key="3">
    <source>
        <dbReference type="ARBA" id="ARBA00020379"/>
    </source>
</evidence>
<sequence>MFVLYETPAGYAIFKLLDEKKLEQVDNLYKEFETPEKANKLLKLKHFEKFNDTTEALAAATAAVEGSVSKPLKKTLKKLLVDDVQASLLVADAKLGSAIKDKLSVQCVYNTGVQELMRCIRQQADSLLGGLPTREMTAMALGLAHSLSRYKLKFSPDKIDTMIVQAQCLLDDLDKELNNYIMRAREWYGWHFPELGKIITDNIAFVKTLKLVGTRENMGASDLSDILPEEVEEKVKEAAEISMGTEISDEDVLNIQCLCDEIIAINDYRAHLYDYLKARMMAMAPNLSVLVGDTIGARLIAHAGSLINLAKHPSSTVQILGAEKALFRALKTKKDTPKYGLIYHAELVGQASQKNKGKMSRSLAAKASLATRVDAFGEEATFELGATHKVKLESRLRLLEEGNLRKLSGTGKAKAKFEKYQAKSEVFTYQPDADNTLNVKKKRKHSEAETPVKVEPVDVKEEVKDEEETEIKSEKKKKKNKNKNKHGDEEAPQQSVEVKQEDPEDTQPPKKKKKKSKHQE</sequence>
<dbReference type="AlphaFoldDB" id="A0A6J2TKC7"/>
<dbReference type="InterPro" id="IPR042239">
    <property type="entry name" value="Nop_C"/>
</dbReference>
<dbReference type="FunFam" id="1.10.246.90:FF:000004">
    <property type="entry name" value="Nucleolar protein 58"/>
    <property type="match status" value="1"/>
</dbReference>
<dbReference type="GO" id="GO:0031428">
    <property type="term" value="C:box C/D methylation guide snoRNP complex"/>
    <property type="evidence" value="ECO:0007669"/>
    <property type="project" value="InterPro"/>
</dbReference>
<gene>
    <name evidence="12" type="primary">LOC115625992</name>
</gene>
<dbReference type="InterPro" id="IPR002687">
    <property type="entry name" value="Nop_dom"/>
</dbReference>
<dbReference type="GO" id="GO:0042254">
    <property type="term" value="P:ribosome biogenesis"/>
    <property type="evidence" value="ECO:0007669"/>
    <property type="project" value="UniProtKB-KW"/>
</dbReference>
<evidence type="ECO:0000259" key="10">
    <source>
        <dbReference type="PROSITE" id="PS51358"/>
    </source>
</evidence>
<evidence type="ECO:0000256" key="4">
    <source>
        <dbReference type="ARBA" id="ARBA00022517"/>
    </source>
</evidence>
<evidence type="ECO:0000256" key="6">
    <source>
        <dbReference type="ARBA" id="ARBA00060303"/>
    </source>
</evidence>
<dbReference type="Pfam" id="PF08156">
    <property type="entry name" value="NOP5NT"/>
    <property type="match status" value="1"/>
</dbReference>
<evidence type="ECO:0000256" key="5">
    <source>
        <dbReference type="ARBA" id="ARBA00023242"/>
    </source>
</evidence>
<evidence type="ECO:0000256" key="7">
    <source>
        <dbReference type="ARBA" id="ARBA00063404"/>
    </source>
</evidence>
<dbReference type="Pfam" id="PF01798">
    <property type="entry name" value="Nop"/>
    <property type="match status" value="1"/>
</dbReference>
<feature type="domain" description="Nop" evidence="10">
    <location>
        <begin position="283"/>
        <end position="401"/>
    </location>
</feature>
<name>A0A6J2TKC7_DROLE</name>
<dbReference type="SUPFAM" id="SSF89124">
    <property type="entry name" value="Nop domain"/>
    <property type="match status" value="1"/>
</dbReference>
<feature type="region of interest" description="Disordered" evidence="9">
    <location>
        <begin position="439"/>
        <end position="520"/>
    </location>
</feature>
<dbReference type="FunFam" id="1.10.287.4070:FF:000001">
    <property type="entry name" value="Probable Nucleolar protein 58"/>
    <property type="match status" value="1"/>
</dbReference>
<protein>
    <recommendedName>
        <fullName evidence="3">Nucleolar protein 58</fullName>
    </recommendedName>
    <alternativeName>
        <fullName evidence="8">Nucleolar protein 5</fullName>
    </alternativeName>
</protein>
<evidence type="ECO:0000313" key="12">
    <source>
        <dbReference type="RefSeq" id="XP_030377096.1"/>
    </source>
</evidence>
<keyword evidence="5" id="KW-0539">Nucleus</keyword>
<dbReference type="InterPro" id="IPR045056">
    <property type="entry name" value="Nop56/Nop58"/>
</dbReference>
<dbReference type="Proteomes" id="UP000504634">
    <property type="component" value="Unplaced"/>
</dbReference>
<dbReference type="InterPro" id="IPR012976">
    <property type="entry name" value="NOSIC"/>
</dbReference>
<dbReference type="PROSITE" id="PS51358">
    <property type="entry name" value="NOP"/>
    <property type="match status" value="1"/>
</dbReference>
<accession>A0A6J2TKC7</accession>
<dbReference type="OrthoDB" id="6780543at2759"/>
<feature type="compositionally biased region" description="Basic residues" evidence="9">
    <location>
        <begin position="474"/>
        <end position="484"/>
    </location>
</feature>
<evidence type="ECO:0000256" key="1">
    <source>
        <dbReference type="ARBA" id="ARBA00004604"/>
    </source>
</evidence>